<proteinExistence type="predicted"/>
<evidence type="ECO:0000313" key="3">
    <source>
        <dbReference type="Proteomes" id="UP000799764"/>
    </source>
</evidence>
<comment type="caution">
    <text evidence="2">The sequence shown here is derived from an EMBL/GenBank/DDBJ whole genome shotgun (WGS) entry which is preliminary data.</text>
</comment>
<reference evidence="2" key="1">
    <citation type="journal article" date="2020" name="Stud. Mycol.">
        <title>101 Dothideomycetes genomes: a test case for predicting lifestyles and emergence of pathogens.</title>
        <authorList>
            <person name="Haridas S."/>
            <person name="Albert R."/>
            <person name="Binder M."/>
            <person name="Bloem J."/>
            <person name="Labutti K."/>
            <person name="Salamov A."/>
            <person name="Andreopoulos B."/>
            <person name="Baker S."/>
            <person name="Barry K."/>
            <person name="Bills G."/>
            <person name="Bluhm B."/>
            <person name="Cannon C."/>
            <person name="Castanera R."/>
            <person name="Culley D."/>
            <person name="Daum C."/>
            <person name="Ezra D."/>
            <person name="Gonzalez J."/>
            <person name="Henrissat B."/>
            <person name="Kuo A."/>
            <person name="Liang C."/>
            <person name="Lipzen A."/>
            <person name="Lutzoni F."/>
            <person name="Magnuson J."/>
            <person name="Mondo S."/>
            <person name="Nolan M."/>
            <person name="Ohm R."/>
            <person name="Pangilinan J."/>
            <person name="Park H.-J."/>
            <person name="Ramirez L."/>
            <person name="Alfaro M."/>
            <person name="Sun H."/>
            <person name="Tritt A."/>
            <person name="Yoshinaga Y."/>
            <person name="Zwiers L.-H."/>
            <person name="Turgeon B."/>
            <person name="Goodwin S."/>
            <person name="Spatafora J."/>
            <person name="Crous P."/>
            <person name="Grigoriev I."/>
        </authorList>
    </citation>
    <scope>NUCLEOTIDE SEQUENCE</scope>
    <source>
        <strain evidence="2">CBS 690.94</strain>
    </source>
</reference>
<gene>
    <name evidence="2" type="ORF">P171DRAFT_481822</name>
</gene>
<organism evidence="2 3">
    <name type="scientific">Karstenula rhodostoma CBS 690.94</name>
    <dbReference type="NCBI Taxonomy" id="1392251"/>
    <lineage>
        <taxon>Eukaryota</taxon>
        <taxon>Fungi</taxon>
        <taxon>Dikarya</taxon>
        <taxon>Ascomycota</taxon>
        <taxon>Pezizomycotina</taxon>
        <taxon>Dothideomycetes</taxon>
        <taxon>Pleosporomycetidae</taxon>
        <taxon>Pleosporales</taxon>
        <taxon>Massarineae</taxon>
        <taxon>Didymosphaeriaceae</taxon>
        <taxon>Karstenula</taxon>
    </lineage>
</organism>
<dbReference type="AlphaFoldDB" id="A0A9P4UH02"/>
<evidence type="ECO:0000313" key="2">
    <source>
        <dbReference type="EMBL" id="KAF2448777.1"/>
    </source>
</evidence>
<keyword evidence="1" id="KW-1133">Transmembrane helix</keyword>
<dbReference type="EMBL" id="MU001495">
    <property type="protein sequence ID" value="KAF2448777.1"/>
    <property type="molecule type" value="Genomic_DNA"/>
</dbReference>
<keyword evidence="1" id="KW-0812">Transmembrane</keyword>
<accession>A0A9P4UH02</accession>
<protein>
    <submittedName>
        <fullName evidence="2">Uncharacterized protein</fullName>
    </submittedName>
</protein>
<dbReference type="Proteomes" id="UP000799764">
    <property type="component" value="Unassembled WGS sequence"/>
</dbReference>
<dbReference type="OrthoDB" id="3700023at2759"/>
<name>A0A9P4UH02_9PLEO</name>
<sequence>MVDALIRRAPKNPILFIGINLTIAFGWAGCIGAWTRAKHFKAEEGRYRVHWGKWIRDGDDIWRKER</sequence>
<keyword evidence="1" id="KW-0472">Membrane</keyword>
<evidence type="ECO:0000256" key="1">
    <source>
        <dbReference type="SAM" id="Phobius"/>
    </source>
</evidence>
<keyword evidence="3" id="KW-1185">Reference proteome</keyword>
<feature type="transmembrane region" description="Helical" evidence="1">
    <location>
        <begin position="14"/>
        <end position="34"/>
    </location>
</feature>
<dbReference type="PROSITE" id="PS51257">
    <property type="entry name" value="PROKAR_LIPOPROTEIN"/>
    <property type="match status" value="1"/>
</dbReference>